<keyword evidence="7" id="KW-0325">Glycoprotein</keyword>
<accession>A0A8C2Q2N3</accession>
<feature type="signal peptide" evidence="8">
    <location>
        <begin position="1"/>
        <end position="19"/>
    </location>
</feature>
<proteinExistence type="predicted"/>
<dbReference type="SMART" id="SM00134">
    <property type="entry name" value="LU"/>
    <property type="match status" value="2"/>
</dbReference>
<organism evidence="10 11">
    <name type="scientific">Cyprinus carpio</name>
    <name type="common">Common carp</name>
    <dbReference type="NCBI Taxonomy" id="7962"/>
    <lineage>
        <taxon>Eukaryota</taxon>
        <taxon>Metazoa</taxon>
        <taxon>Chordata</taxon>
        <taxon>Craniata</taxon>
        <taxon>Vertebrata</taxon>
        <taxon>Euteleostomi</taxon>
        <taxon>Actinopterygii</taxon>
        <taxon>Neopterygii</taxon>
        <taxon>Teleostei</taxon>
        <taxon>Ostariophysi</taxon>
        <taxon>Cypriniformes</taxon>
        <taxon>Cyprinidae</taxon>
        <taxon>Cyprininae</taxon>
        <taxon>Cyprinus</taxon>
    </lineage>
</organism>
<keyword evidence="6" id="KW-0472">Membrane</keyword>
<dbReference type="PANTHER" id="PTHR20914:SF24">
    <property type="entry name" value="LYMPHOCYTE ANTIGEN 6 FAMILY MEMBER M2-RELATED"/>
    <property type="match status" value="1"/>
</dbReference>
<dbReference type="Gene3D" id="2.10.60.10">
    <property type="entry name" value="CD59"/>
    <property type="match status" value="2"/>
</dbReference>
<keyword evidence="3" id="KW-1003">Cell membrane</keyword>
<feature type="chain" id="PRO_5034433486" description="UPAR/Ly6 domain-containing protein" evidence="8">
    <location>
        <begin position="20"/>
        <end position="192"/>
    </location>
</feature>
<dbReference type="InterPro" id="IPR016054">
    <property type="entry name" value="LY6_UPA_recep-like"/>
</dbReference>
<dbReference type="GO" id="GO:0005886">
    <property type="term" value="C:plasma membrane"/>
    <property type="evidence" value="ECO:0007669"/>
    <property type="project" value="UniProtKB-SubCell"/>
</dbReference>
<evidence type="ECO:0000256" key="5">
    <source>
        <dbReference type="ARBA" id="ARBA00022729"/>
    </source>
</evidence>
<dbReference type="Ensembl" id="ENSCCRT00020111272.1">
    <property type="protein sequence ID" value="ENSCCRP00020101790.1"/>
    <property type="gene ID" value="ENSCCRG00020046664.1"/>
</dbReference>
<evidence type="ECO:0000256" key="6">
    <source>
        <dbReference type="ARBA" id="ARBA00023136"/>
    </source>
</evidence>
<evidence type="ECO:0000256" key="2">
    <source>
        <dbReference type="ARBA" id="ARBA00004613"/>
    </source>
</evidence>
<comment type="subcellular location">
    <subcellularLocation>
        <location evidence="1">Cell membrane</location>
    </subcellularLocation>
    <subcellularLocation>
        <location evidence="2">Secreted</location>
    </subcellularLocation>
</comment>
<evidence type="ECO:0000256" key="1">
    <source>
        <dbReference type="ARBA" id="ARBA00004236"/>
    </source>
</evidence>
<evidence type="ECO:0000313" key="10">
    <source>
        <dbReference type="Ensembl" id="ENSCCRP00020101790.1"/>
    </source>
</evidence>
<evidence type="ECO:0000256" key="4">
    <source>
        <dbReference type="ARBA" id="ARBA00022525"/>
    </source>
</evidence>
<feature type="domain" description="UPAR/Ly6" evidence="9">
    <location>
        <begin position="103"/>
        <end position="181"/>
    </location>
</feature>
<evidence type="ECO:0000256" key="8">
    <source>
        <dbReference type="SAM" id="SignalP"/>
    </source>
</evidence>
<dbReference type="Pfam" id="PF00087">
    <property type="entry name" value="Toxin_TOLIP"/>
    <property type="match status" value="2"/>
</dbReference>
<evidence type="ECO:0000313" key="11">
    <source>
        <dbReference type="Proteomes" id="UP000694701"/>
    </source>
</evidence>
<dbReference type="Proteomes" id="UP000694701">
    <property type="component" value="Unplaced"/>
</dbReference>
<reference evidence="10" key="1">
    <citation type="submission" date="2025-08" db="UniProtKB">
        <authorList>
            <consortium name="Ensembl"/>
        </authorList>
    </citation>
    <scope>IDENTIFICATION</scope>
</reference>
<protein>
    <recommendedName>
        <fullName evidence="9">UPAR/Ly6 domain-containing protein</fullName>
    </recommendedName>
</protein>
<evidence type="ECO:0000259" key="9">
    <source>
        <dbReference type="SMART" id="SM00134"/>
    </source>
</evidence>
<dbReference type="GO" id="GO:0005576">
    <property type="term" value="C:extracellular region"/>
    <property type="evidence" value="ECO:0007669"/>
    <property type="project" value="UniProtKB-SubCell"/>
</dbReference>
<dbReference type="SUPFAM" id="SSF57302">
    <property type="entry name" value="Snake toxin-like"/>
    <property type="match status" value="2"/>
</dbReference>
<dbReference type="AlphaFoldDB" id="A0A8C2Q2N3"/>
<evidence type="ECO:0000256" key="3">
    <source>
        <dbReference type="ARBA" id="ARBA00022475"/>
    </source>
</evidence>
<feature type="domain" description="UPAR/Ly6" evidence="9">
    <location>
        <begin position="20"/>
        <end position="98"/>
    </location>
</feature>
<keyword evidence="4" id="KW-0964">Secreted</keyword>
<name>A0A8C2Q2N3_CYPCA</name>
<evidence type="ECO:0000256" key="7">
    <source>
        <dbReference type="ARBA" id="ARBA00023180"/>
    </source>
</evidence>
<dbReference type="PANTHER" id="PTHR20914">
    <property type="entry name" value="LY6/PLAUR DOMAIN-CONTAINING PROTEIN 8"/>
    <property type="match status" value="1"/>
</dbReference>
<dbReference type="InterPro" id="IPR050918">
    <property type="entry name" value="CNF-like_PLA2_Inhibitor"/>
</dbReference>
<dbReference type="InterPro" id="IPR035076">
    <property type="entry name" value="Toxin/TOLIP"/>
</dbReference>
<keyword evidence="5 8" id="KW-0732">Signal</keyword>
<sequence>MDLQISLFLLFFLFTAGHSLSCYECTSQTCTQEIQCSHGLTNCFNAKFNVYVAPVTVRGCAPSVCASGSINLGFGRGSSLCCNTDLCNDQKLPDLTNAPNGKTCYFCDGNTCSNTVNCSGTEDRCLKATATIRGESQVFKGCVSKSLCDATKKIPSLGSVSCCEGNLCNSVQSVTQSFLFLCCSLLSFILLH</sequence>
<dbReference type="InterPro" id="IPR045860">
    <property type="entry name" value="Snake_toxin-like_sf"/>
</dbReference>